<comment type="similarity">
    <text evidence="1">Belongs to the bacterial solute-binding protein 1 family.</text>
</comment>
<evidence type="ECO:0000256" key="1">
    <source>
        <dbReference type="ARBA" id="ARBA00008520"/>
    </source>
</evidence>
<evidence type="ECO:0000256" key="4">
    <source>
        <dbReference type="PIRSR" id="PIRSR002825-1"/>
    </source>
</evidence>
<protein>
    <submittedName>
        <fullName evidence="5">Fe(3+) ABC transporter substrate-binding protein</fullName>
    </submittedName>
</protein>
<dbReference type="PROSITE" id="PS51318">
    <property type="entry name" value="TAT"/>
    <property type="match status" value="1"/>
</dbReference>
<dbReference type="EMBL" id="MRCG01000020">
    <property type="protein sequence ID" value="OKH44822.1"/>
    <property type="molecule type" value="Genomic_DNA"/>
</dbReference>
<organism evidence="5 6">
    <name type="scientific">Phormidium tenue NIES-30</name>
    <dbReference type="NCBI Taxonomy" id="549789"/>
    <lineage>
        <taxon>Bacteria</taxon>
        <taxon>Bacillati</taxon>
        <taxon>Cyanobacteriota</taxon>
        <taxon>Cyanophyceae</taxon>
        <taxon>Oscillatoriophycideae</taxon>
        <taxon>Oscillatoriales</taxon>
        <taxon>Oscillatoriaceae</taxon>
        <taxon>Phormidium</taxon>
    </lineage>
</organism>
<dbReference type="STRING" id="549789.NIES30_21565"/>
<keyword evidence="4" id="KW-0479">Metal-binding</keyword>
<dbReference type="OrthoDB" id="9769319at2"/>
<sequence length="357" mass="38734">MRLGRRAFLGAGAAAAAVTAGYLRQRPASAQFGFRRGPVINLYSARHYDTDDQIYTGFREATGIRVNVVEAEADQLIERIKSEGENSPADLLMTVDAGRLWRAEQEDMFQPVTSSILNEAIPENLRHPDGLWFGLTKRARVLVYNKDTVDPAELSTYEDLADPKWRGRILVRSSTNIYNQSLVGSMIAAHGAEDTEEWARGLVANFARDPEGGDSDQIKAAAAGLGDVAISNTYYFARLAKSDKAEEQAIAEKMGVFFPNQGDGANGRGTHVNISGAGLVKTAPNAEAAVKFLEYLASPEAQRIFANSNNEYPVVAGVDVDSVVAGFGEFKEDPLNASVFGSNNPEALRITDRAGWK</sequence>
<dbReference type="PANTHER" id="PTHR30006">
    <property type="entry name" value="THIAMINE-BINDING PERIPLASMIC PROTEIN-RELATED"/>
    <property type="match status" value="1"/>
</dbReference>
<evidence type="ECO:0000313" key="6">
    <source>
        <dbReference type="Proteomes" id="UP000185557"/>
    </source>
</evidence>
<dbReference type="PANTHER" id="PTHR30006:SF15">
    <property type="entry name" value="IRON-UTILIZATION PERIPLASMIC PROTEIN"/>
    <property type="match status" value="1"/>
</dbReference>
<dbReference type="GO" id="GO:0046872">
    <property type="term" value="F:metal ion binding"/>
    <property type="evidence" value="ECO:0007669"/>
    <property type="project" value="UniProtKB-KW"/>
</dbReference>
<feature type="binding site" evidence="4">
    <location>
        <position position="235"/>
    </location>
    <ligand>
        <name>Fe cation</name>
        <dbReference type="ChEBI" id="CHEBI:24875"/>
    </ligand>
</feature>
<reference evidence="5 6" key="1">
    <citation type="submission" date="2016-11" db="EMBL/GenBank/DDBJ databases">
        <title>Draft Genome Sequences of Nine Cyanobacterial Strains from Diverse Habitats.</title>
        <authorList>
            <person name="Zhu T."/>
            <person name="Hou S."/>
            <person name="Lu X."/>
            <person name="Hess W.R."/>
        </authorList>
    </citation>
    <scope>NUCLEOTIDE SEQUENCE [LARGE SCALE GENOMIC DNA]</scope>
    <source>
        <strain evidence="5 6">NIES-30</strain>
    </source>
</reference>
<keyword evidence="2" id="KW-0813">Transport</keyword>
<dbReference type="AlphaFoldDB" id="A0A1U7IZZ1"/>
<evidence type="ECO:0000256" key="2">
    <source>
        <dbReference type="ARBA" id="ARBA00022496"/>
    </source>
</evidence>
<comment type="caution">
    <text evidence="5">The sequence shown here is derived from an EMBL/GenBank/DDBJ whole genome shotgun (WGS) entry which is preliminary data.</text>
</comment>
<dbReference type="InterPro" id="IPR026045">
    <property type="entry name" value="Ferric-bd"/>
</dbReference>
<accession>A0A1U7IZZ1</accession>
<dbReference type="Pfam" id="PF13343">
    <property type="entry name" value="SBP_bac_6"/>
    <property type="match status" value="1"/>
</dbReference>
<feature type="binding site" evidence="4">
    <location>
        <position position="234"/>
    </location>
    <ligand>
        <name>Fe cation</name>
        <dbReference type="ChEBI" id="CHEBI:24875"/>
    </ligand>
</feature>
<keyword evidence="3" id="KW-0732">Signal</keyword>
<keyword evidence="6" id="KW-1185">Reference proteome</keyword>
<dbReference type="InterPro" id="IPR006311">
    <property type="entry name" value="TAT_signal"/>
</dbReference>
<dbReference type="PIRSF" id="PIRSF002825">
    <property type="entry name" value="CfbpA"/>
    <property type="match status" value="1"/>
</dbReference>
<dbReference type="GO" id="GO:0030288">
    <property type="term" value="C:outer membrane-bounded periplasmic space"/>
    <property type="evidence" value="ECO:0007669"/>
    <property type="project" value="TreeGrafter"/>
</dbReference>
<keyword evidence="2" id="KW-0410">Iron transport</keyword>
<feature type="binding site" evidence="4">
    <location>
        <position position="47"/>
    </location>
    <ligand>
        <name>Fe cation</name>
        <dbReference type="ChEBI" id="CHEBI:24875"/>
    </ligand>
</feature>
<dbReference type="RefSeq" id="WP_073610524.1">
    <property type="nucleotide sequence ID" value="NZ_MRCG01000020.1"/>
</dbReference>
<dbReference type="Gene3D" id="3.40.190.10">
    <property type="entry name" value="Periplasmic binding protein-like II"/>
    <property type="match status" value="2"/>
</dbReference>
<evidence type="ECO:0000313" key="5">
    <source>
        <dbReference type="EMBL" id="OKH44822.1"/>
    </source>
</evidence>
<keyword evidence="4" id="KW-0408">Iron</keyword>
<gene>
    <name evidence="5" type="ORF">NIES30_21565</name>
</gene>
<dbReference type="GO" id="GO:0006826">
    <property type="term" value="P:iron ion transport"/>
    <property type="evidence" value="ECO:0007669"/>
    <property type="project" value="UniProtKB-KW"/>
</dbReference>
<keyword evidence="2" id="KW-0406">Ion transport</keyword>
<evidence type="ECO:0000256" key="3">
    <source>
        <dbReference type="ARBA" id="ARBA00022729"/>
    </source>
</evidence>
<name>A0A1U7IZZ1_9CYAN</name>
<dbReference type="SUPFAM" id="SSF53850">
    <property type="entry name" value="Periplasmic binding protein-like II"/>
    <property type="match status" value="1"/>
</dbReference>
<proteinExistence type="inferred from homology"/>
<dbReference type="Proteomes" id="UP000185557">
    <property type="component" value="Unassembled WGS sequence"/>
</dbReference>
<dbReference type="CDD" id="cd13542">
    <property type="entry name" value="PBP2_FutA1_ilke"/>
    <property type="match status" value="1"/>
</dbReference>